<dbReference type="InterPro" id="IPR027417">
    <property type="entry name" value="P-loop_NTPase"/>
</dbReference>
<dbReference type="PROSITE" id="PS51192">
    <property type="entry name" value="HELICASE_ATP_BIND_1"/>
    <property type="match status" value="1"/>
</dbReference>
<dbReference type="GO" id="GO:0006281">
    <property type="term" value="P:DNA repair"/>
    <property type="evidence" value="ECO:0007669"/>
    <property type="project" value="UniProtKB-KW"/>
</dbReference>
<dbReference type="SMART" id="SM00487">
    <property type="entry name" value="DEXDc"/>
    <property type="match status" value="1"/>
</dbReference>
<dbReference type="InterPro" id="IPR045562">
    <property type="entry name" value="RecG_dom3_C"/>
</dbReference>
<dbReference type="GO" id="GO:0005524">
    <property type="term" value="F:ATP binding"/>
    <property type="evidence" value="ECO:0007669"/>
    <property type="project" value="UniProtKB-KW"/>
</dbReference>
<keyword evidence="13" id="KW-1185">Reference proteome</keyword>
<dbReference type="PROSITE" id="PS51194">
    <property type="entry name" value="HELICASE_CTER"/>
    <property type="match status" value="1"/>
</dbReference>
<dbReference type="InterPro" id="IPR012340">
    <property type="entry name" value="NA-bd_OB-fold"/>
</dbReference>
<dbReference type="Gene3D" id="2.40.50.140">
    <property type="entry name" value="Nucleic acid-binding proteins"/>
    <property type="match status" value="1"/>
</dbReference>
<evidence type="ECO:0000256" key="6">
    <source>
        <dbReference type="ARBA" id="ARBA00023125"/>
    </source>
</evidence>
<dbReference type="AlphaFoldDB" id="A0AA96F8U8"/>
<sequence>MTTHPRSEADRIVPPAAPSPHLGGRLTEPLARVLGTRTAQSLAKLDLVTVGDLLRHYPRRYGEPGEMTPIRDLRVGEHVTVQAQVRSATTRPMRNRGGAMLEAIVTDGRDSLRLTFFAKRIGVLRMHEDKLRAGRTGLFTGTVGEYRGERQLTHPDYLIVGVDAADEDEAALEASRPIPIYPSAAGVPTWRIGRAVRTVLDPLTAADVEDPIPAGLLERHHHGTLLEAWRGVHVPETQADWQAGRKRLVYEEALVLQAALARRRAEHDSHATVARPGRSDGALDAFDAQVPWPLTGAQVRAGQRIAADLARETPMLRLLQGDVGSGKTLVALRAMLQVVDAGGQAALLAPTEVLAAQHLRSLRAMLGPLADAGALGGDARGTRVALLTGSQGAKARRQALADAASGTAGIVVGTHALLSETVQFADLGLVVVDEQHRFGVEQRDALRTRGAHPPHMLVMTATPIPRTVAMTVFGDLETTVLDERPPGRADVVTHVVPAGNRAWIDRVWARVAEEVAEGRRAYVVCPRIDEADAADAMDVDAPEAGVEDLADEARLPLDADAVKGASAPRPRLAAATQIAEMLRSRPELAGVRVGLLHGRLSGDDKDAAMSAFSAGRTPVLVSTTVIEVGVDVPEASVMVVLDAQHFGISQLHQLRGRIGRGGLPGVCLLVTSAEEGTLAAERLAAVAGTTDGFELADKDVELRREGDVLGTAQSGGRNSLRLLRVVRDAAVIAQARDDARALVAADPALSTHRALAMAIDEWLGAEQAEYLERG</sequence>
<dbReference type="InterPro" id="IPR001650">
    <property type="entry name" value="Helicase_C-like"/>
</dbReference>
<dbReference type="Pfam" id="PF17191">
    <property type="entry name" value="RecG_wedge"/>
    <property type="match status" value="1"/>
</dbReference>
<dbReference type="Proteomes" id="UP001304125">
    <property type="component" value="Chromosome"/>
</dbReference>
<dbReference type="GO" id="GO:0003677">
    <property type="term" value="F:DNA binding"/>
    <property type="evidence" value="ECO:0007669"/>
    <property type="project" value="UniProtKB-KW"/>
</dbReference>
<dbReference type="Pfam" id="PF00270">
    <property type="entry name" value="DEAD"/>
    <property type="match status" value="1"/>
</dbReference>
<proteinExistence type="predicted"/>
<dbReference type="CDD" id="cd04488">
    <property type="entry name" value="RecG_wedge_OBF"/>
    <property type="match status" value="1"/>
</dbReference>
<evidence type="ECO:0000256" key="2">
    <source>
        <dbReference type="ARBA" id="ARBA00022763"/>
    </source>
</evidence>
<protein>
    <recommendedName>
        <fullName evidence="8">Probable DNA 3'-5' helicase RecG</fullName>
    </recommendedName>
</protein>
<dbReference type="RefSeq" id="WP_313500295.1">
    <property type="nucleotide sequence ID" value="NZ_CP134879.1"/>
</dbReference>
<evidence type="ECO:0000256" key="5">
    <source>
        <dbReference type="ARBA" id="ARBA00022840"/>
    </source>
</evidence>
<dbReference type="SUPFAM" id="SSF52540">
    <property type="entry name" value="P-loop containing nucleoside triphosphate hydrolases"/>
    <property type="match status" value="2"/>
</dbReference>
<evidence type="ECO:0000256" key="8">
    <source>
        <dbReference type="ARBA" id="ARBA00049819"/>
    </source>
</evidence>
<feature type="domain" description="Helicase ATP-binding" evidence="10">
    <location>
        <begin position="308"/>
        <end position="481"/>
    </location>
</feature>
<evidence type="ECO:0000313" key="12">
    <source>
        <dbReference type="EMBL" id="WNM25384.1"/>
    </source>
</evidence>
<dbReference type="EMBL" id="CP134879">
    <property type="protein sequence ID" value="WNM25384.1"/>
    <property type="molecule type" value="Genomic_DNA"/>
</dbReference>
<name>A0AA96F8U8_9MICO</name>
<keyword evidence="7" id="KW-0234">DNA repair</keyword>
<accession>A0AA96F8U8</accession>
<dbReference type="PANTHER" id="PTHR47964:SF1">
    <property type="entry name" value="ATP-DEPENDENT DNA HELICASE HOMOLOG RECG, CHLOROPLASTIC"/>
    <property type="match status" value="1"/>
</dbReference>
<evidence type="ECO:0000256" key="3">
    <source>
        <dbReference type="ARBA" id="ARBA00022801"/>
    </source>
</evidence>
<dbReference type="GO" id="GO:0003678">
    <property type="term" value="F:DNA helicase activity"/>
    <property type="evidence" value="ECO:0007669"/>
    <property type="project" value="TreeGrafter"/>
</dbReference>
<dbReference type="GO" id="GO:0016787">
    <property type="term" value="F:hydrolase activity"/>
    <property type="evidence" value="ECO:0007669"/>
    <property type="project" value="UniProtKB-KW"/>
</dbReference>
<dbReference type="InterPro" id="IPR047112">
    <property type="entry name" value="RecG/Mfd"/>
</dbReference>
<keyword evidence="1" id="KW-0547">Nucleotide-binding</keyword>
<evidence type="ECO:0000259" key="10">
    <source>
        <dbReference type="PROSITE" id="PS51192"/>
    </source>
</evidence>
<dbReference type="Pfam" id="PF00271">
    <property type="entry name" value="Helicase_C"/>
    <property type="match status" value="1"/>
</dbReference>
<evidence type="ECO:0000256" key="7">
    <source>
        <dbReference type="ARBA" id="ARBA00023204"/>
    </source>
</evidence>
<dbReference type="Gene3D" id="3.40.50.300">
    <property type="entry name" value="P-loop containing nucleotide triphosphate hydrolases"/>
    <property type="match status" value="2"/>
</dbReference>
<dbReference type="CDD" id="cd17992">
    <property type="entry name" value="DEXHc_RecG"/>
    <property type="match status" value="1"/>
</dbReference>
<dbReference type="PANTHER" id="PTHR47964">
    <property type="entry name" value="ATP-DEPENDENT DNA HELICASE HOMOLOG RECG, CHLOROPLASTIC"/>
    <property type="match status" value="1"/>
</dbReference>
<dbReference type="InterPro" id="IPR011545">
    <property type="entry name" value="DEAD/DEAH_box_helicase_dom"/>
</dbReference>
<reference evidence="12 13" key="1">
    <citation type="submission" date="2023-09" db="EMBL/GenBank/DDBJ databases">
        <title>Demequina sp. a novel bacteria isolated from Capsicum annuum.</title>
        <authorList>
            <person name="Humaira Z."/>
            <person name="Lee J."/>
            <person name="Cho D."/>
        </authorList>
    </citation>
    <scope>NUCLEOTIDE SEQUENCE [LARGE SCALE GENOMIC DNA]</scope>
    <source>
        <strain evidence="12 13">OYTSA14</strain>
    </source>
</reference>
<keyword evidence="5" id="KW-0067">ATP-binding</keyword>
<evidence type="ECO:0000259" key="11">
    <source>
        <dbReference type="PROSITE" id="PS51194"/>
    </source>
</evidence>
<evidence type="ECO:0000256" key="4">
    <source>
        <dbReference type="ARBA" id="ARBA00022806"/>
    </source>
</evidence>
<keyword evidence="3 12" id="KW-0378">Hydrolase</keyword>
<keyword evidence="6" id="KW-0238">DNA-binding</keyword>
<dbReference type="InterPro" id="IPR014001">
    <property type="entry name" value="Helicase_ATP-bd"/>
</dbReference>
<evidence type="ECO:0000313" key="13">
    <source>
        <dbReference type="Proteomes" id="UP001304125"/>
    </source>
</evidence>
<organism evidence="12 13">
    <name type="scientific">Demequina capsici</name>
    <dbReference type="NCBI Taxonomy" id="3075620"/>
    <lineage>
        <taxon>Bacteria</taxon>
        <taxon>Bacillati</taxon>
        <taxon>Actinomycetota</taxon>
        <taxon>Actinomycetes</taxon>
        <taxon>Micrococcales</taxon>
        <taxon>Demequinaceae</taxon>
        <taxon>Demequina</taxon>
    </lineage>
</organism>
<dbReference type="Pfam" id="PF19833">
    <property type="entry name" value="RecG_dom3_C"/>
    <property type="match status" value="1"/>
</dbReference>
<keyword evidence="2" id="KW-0227">DNA damage</keyword>
<feature type="domain" description="Helicase C-terminal" evidence="11">
    <location>
        <begin position="545"/>
        <end position="701"/>
    </location>
</feature>
<gene>
    <name evidence="12" type="ORF">RN606_04340</name>
</gene>
<dbReference type="SUPFAM" id="SSF50249">
    <property type="entry name" value="Nucleic acid-binding proteins"/>
    <property type="match status" value="1"/>
</dbReference>
<keyword evidence="4 12" id="KW-0347">Helicase</keyword>
<evidence type="ECO:0000256" key="9">
    <source>
        <dbReference type="SAM" id="MobiDB-lite"/>
    </source>
</evidence>
<dbReference type="InterPro" id="IPR033454">
    <property type="entry name" value="RecG_wedge"/>
</dbReference>
<feature type="region of interest" description="Disordered" evidence="9">
    <location>
        <begin position="1"/>
        <end position="24"/>
    </location>
</feature>
<evidence type="ECO:0000256" key="1">
    <source>
        <dbReference type="ARBA" id="ARBA00022741"/>
    </source>
</evidence>
<dbReference type="SMART" id="SM00490">
    <property type="entry name" value="HELICc"/>
    <property type="match status" value="1"/>
</dbReference>
<feature type="compositionally biased region" description="Basic and acidic residues" evidence="9">
    <location>
        <begin position="1"/>
        <end position="11"/>
    </location>
</feature>